<keyword evidence="1" id="KW-0472">Membrane</keyword>
<comment type="caution">
    <text evidence="2">The sequence shown here is derived from an EMBL/GenBank/DDBJ whole genome shotgun (WGS) entry which is preliminary data.</text>
</comment>
<organism evidence="2 3">
    <name type="scientific">Amnibacterium kyonggiense</name>
    <dbReference type="NCBI Taxonomy" id="595671"/>
    <lineage>
        <taxon>Bacteria</taxon>
        <taxon>Bacillati</taxon>
        <taxon>Actinomycetota</taxon>
        <taxon>Actinomycetes</taxon>
        <taxon>Micrococcales</taxon>
        <taxon>Microbacteriaceae</taxon>
        <taxon>Amnibacterium</taxon>
    </lineage>
</organism>
<feature type="transmembrane region" description="Helical" evidence="1">
    <location>
        <begin position="35"/>
        <end position="60"/>
    </location>
</feature>
<keyword evidence="3" id="KW-1185">Reference proteome</keyword>
<evidence type="ECO:0000256" key="1">
    <source>
        <dbReference type="SAM" id="Phobius"/>
    </source>
</evidence>
<dbReference type="AlphaFoldDB" id="A0A4R7FKJ7"/>
<evidence type="ECO:0000313" key="2">
    <source>
        <dbReference type="EMBL" id="TDS76875.1"/>
    </source>
</evidence>
<name>A0A4R7FKJ7_9MICO</name>
<sequence>MQALYLTGILTSTGALVLVDRRWRLAFFRAPARAAVVVGATALVLLAFDLAGIAAGVFHAGDRVIGVSLGLPDLPIEEPLLLLFFAYFALRMLRIHR</sequence>
<accession>A0A4R7FKJ7</accession>
<keyword evidence="1" id="KW-0812">Transmembrane</keyword>
<dbReference type="Proteomes" id="UP000295344">
    <property type="component" value="Unassembled WGS sequence"/>
</dbReference>
<reference evidence="2 3" key="1">
    <citation type="submission" date="2019-03" db="EMBL/GenBank/DDBJ databases">
        <title>Genomic Encyclopedia of Archaeal and Bacterial Type Strains, Phase II (KMG-II): from individual species to whole genera.</title>
        <authorList>
            <person name="Goeker M."/>
        </authorList>
    </citation>
    <scope>NUCLEOTIDE SEQUENCE [LARGE SCALE GENOMIC DNA]</scope>
    <source>
        <strain evidence="2 3">DSM 24782</strain>
    </source>
</reference>
<gene>
    <name evidence="2" type="ORF">CLV52_1814</name>
</gene>
<keyword evidence="1" id="KW-1133">Transmembrane helix</keyword>
<dbReference type="EMBL" id="SOAM01000002">
    <property type="protein sequence ID" value="TDS76875.1"/>
    <property type="molecule type" value="Genomic_DNA"/>
</dbReference>
<evidence type="ECO:0000313" key="3">
    <source>
        <dbReference type="Proteomes" id="UP000295344"/>
    </source>
</evidence>
<protein>
    <submittedName>
        <fullName evidence="2">Lycopene cyclase domain-containing protein</fullName>
    </submittedName>
</protein>
<dbReference type="RefSeq" id="WP_133766024.1">
    <property type="nucleotide sequence ID" value="NZ_BAAARP010000002.1"/>
</dbReference>
<proteinExistence type="predicted"/>